<dbReference type="Proteomes" id="UP000231019">
    <property type="component" value="Unassembled WGS sequence"/>
</dbReference>
<gene>
    <name evidence="3" type="ORF">COW36_23920</name>
</gene>
<keyword evidence="1" id="KW-0732">Signal</keyword>
<dbReference type="Pfam" id="PF13202">
    <property type="entry name" value="EF-hand_5"/>
    <property type="match status" value="2"/>
</dbReference>
<dbReference type="GO" id="GO:0005509">
    <property type="term" value="F:calcium ion binding"/>
    <property type="evidence" value="ECO:0007669"/>
    <property type="project" value="InterPro"/>
</dbReference>
<dbReference type="EMBL" id="PFFQ01000066">
    <property type="protein sequence ID" value="PIW13722.1"/>
    <property type="molecule type" value="Genomic_DNA"/>
</dbReference>
<dbReference type="SUPFAM" id="SSF47473">
    <property type="entry name" value="EF-hand"/>
    <property type="match status" value="1"/>
</dbReference>
<accession>A0A2M7FXB6</accession>
<dbReference type="InterPro" id="IPR002048">
    <property type="entry name" value="EF_hand_dom"/>
</dbReference>
<sequence>MNKLAALLSASMLFSVLTACGNSALPLAQIPLRAPATAPQAAAQLQAQSVLGINKEIKRSVEAAFAAKDKNADKFITPDEFPVTTPLEFQHFRKMDSNKDGRLTASEMSPGIFGKVMDIMQLTATASFLFDQLDVNNDGKLMKEEAAASTLPGVAANFDTYLSKPWYSSKKLTYLRRTDFENLVAFAMTNPEAKK</sequence>
<evidence type="ECO:0000313" key="4">
    <source>
        <dbReference type="Proteomes" id="UP000231019"/>
    </source>
</evidence>
<protein>
    <recommendedName>
        <fullName evidence="2">EF-hand domain-containing protein</fullName>
    </recommendedName>
</protein>
<comment type="caution">
    <text evidence="3">The sequence shown here is derived from an EMBL/GenBank/DDBJ whole genome shotgun (WGS) entry which is preliminary data.</text>
</comment>
<dbReference type="InterPro" id="IPR011992">
    <property type="entry name" value="EF-hand-dom_pair"/>
</dbReference>
<dbReference type="PROSITE" id="PS00018">
    <property type="entry name" value="EF_HAND_1"/>
    <property type="match status" value="2"/>
</dbReference>
<name>A0A2M7FXB6_9BACT</name>
<dbReference type="AlphaFoldDB" id="A0A2M7FXB6"/>
<dbReference type="PROSITE" id="PS51257">
    <property type="entry name" value="PROKAR_LIPOPROTEIN"/>
    <property type="match status" value="1"/>
</dbReference>
<feature type="signal peptide" evidence="1">
    <location>
        <begin position="1"/>
        <end position="19"/>
    </location>
</feature>
<organism evidence="3 4">
    <name type="scientific">bacterium (Candidatus Blackallbacteria) CG17_big_fil_post_rev_8_21_14_2_50_48_46</name>
    <dbReference type="NCBI Taxonomy" id="2014261"/>
    <lineage>
        <taxon>Bacteria</taxon>
        <taxon>Candidatus Blackallbacteria</taxon>
    </lineage>
</organism>
<dbReference type="InterPro" id="IPR018247">
    <property type="entry name" value="EF_Hand_1_Ca_BS"/>
</dbReference>
<feature type="domain" description="EF-hand" evidence="2">
    <location>
        <begin position="129"/>
        <end position="145"/>
    </location>
</feature>
<evidence type="ECO:0000313" key="3">
    <source>
        <dbReference type="EMBL" id="PIW13722.1"/>
    </source>
</evidence>
<reference evidence="3 4" key="1">
    <citation type="submission" date="2017-09" db="EMBL/GenBank/DDBJ databases">
        <title>Depth-based differentiation of microbial function through sediment-hosted aquifers and enrichment of novel symbionts in the deep terrestrial subsurface.</title>
        <authorList>
            <person name="Probst A.J."/>
            <person name="Ladd B."/>
            <person name="Jarett J.K."/>
            <person name="Geller-Mcgrath D.E."/>
            <person name="Sieber C.M."/>
            <person name="Emerson J.B."/>
            <person name="Anantharaman K."/>
            <person name="Thomas B.C."/>
            <person name="Malmstrom R."/>
            <person name="Stieglmeier M."/>
            <person name="Klingl A."/>
            <person name="Woyke T."/>
            <person name="Ryan C.M."/>
            <person name="Banfield J.F."/>
        </authorList>
    </citation>
    <scope>NUCLEOTIDE SEQUENCE [LARGE SCALE GENOMIC DNA]</scope>
    <source>
        <strain evidence="3">CG17_big_fil_post_rev_8_21_14_2_50_48_46</strain>
    </source>
</reference>
<feature type="chain" id="PRO_5014967254" description="EF-hand domain-containing protein" evidence="1">
    <location>
        <begin position="20"/>
        <end position="195"/>
    </location>
</feature>
<feature type="domain" description="EF-hand" evidence="2">
    <location>
        <begin position="90"/>
        <end position="108"/>
    </location>
</feature>
<proteinExistence type="predicted"/>
<evidence type="ECO:0000259" key="2">
    <source>
        <dbReference type="Pfam" id="PF13202"/>
    </source>
</evidence>
<dbReference type="Gene3D" id="1.10.238.10">
    <property type="entry name" value="EF-hand"/>
    <property type="match status" value="1"/>
</dbReference>
<evidence type="ECO:0000256" key="1">
    <source>
        <dbReference type="SAM" id="SignalP"/>
    </source>
</evidence>